<evidence type="ECO:0000256" key="5">
    <source>
        <dbReference type="ARBA" id="ARBA00023316"/>
    </source>
</evidence>
<keyword evidence="8" id="KW-0472">Membrane</keyword>
<feature type="compositionally biased region" description="Polar residues" evidence="7">
    <location>
        <begin position="47"/>
        <end position="56"/>
    </location>
</feature>
<dbReference type="PANTHER" id="PTHR30582">
    <property type="entry name" value="L,D-TRANSPEPTIDASE"/>
    <property type="match status" value="1"/>
</dbReference>
<dbReference type="Gene3D" id="1.10.101.10">
    <property type="entry name" value="PGBD-like superfamily/PGBD"/>
    <property type="match status" value="1"/>
</dbReference>
<keyword evidence="3 6" id="KW-0133">Cell shape</keyword>
<proteinExistence type="predicted"/>
<dbReference type="PROSITE" id="PS52029">
    <property type="entry name" value="LD_TPASE"/>
    <property type="match status" value="1"/>
</dbReference>
<organism evidence="10 11">
    <name type="scientific">Amycolatopsis cihanbeyliensis</name>
    <dbReference type="NCBI Taxonomy" id="1128664"/>
    <lineage>
        <taxon>Bacteria</taxon>
        <taxon>Bacillati</taxon>
        <taxon>Actinomycetota</taxon>
        <taxon>Actinomycetes</taxon>
        <taxon>Pseudonocardiales</taxon>
        <taxon>Pseudonocardiaceae</taxon>
        <taxon>Amycolatopsis</taxon>
    </lineage>
</organism>
<keyword evidence="4 6" id="KW-0573">Peptidoglycan synthesis</keyword>
<name>A0A542CUY3_AMYCI</name>
<dbReference type="CDD" id="cd16913">
    <property type="entry name" value="YkuD_like"/>
    <property type="match status" value="1"/>
</dbReference>
<dbReference type="InterPro" id="IPR050979">
    <property type="entry name" value="LD-transpeptidase"/>
</dbReference>
<gene>
    <name evidence="10" type="ORF">FB471_6801</name>
</gene>
<evidence type="ECO:0000313" key="10">
    <source>
        <dbReference type="EMBL" id="TQI94632.1"/>
    </source>
</evidence>
<sequence length="236" mass="25501">MRGARFVNVAVATVVVTVAAGGAWYLAEQRERPVPASARSVPVDTASAVTPSTTRPRANPVPGAQRTLRELGYQVREVTGELDARTRHAVVAFQKVHGLARTGELDAATLGRLDTPTTPRPESTDPGFHLEVDLGRQVVFTVRDGTVDRIHDASTGRPGKATPPGDYRMRYQIDGMRYAPLGPMYRPSYFTTTGLAIHGGEPVETRAASNGCVRLTNPSIDELFPRLGPGTRVLIY</sequence>
<feature type="active site" description="Proton donor/acceptor" evidence="6">
    <location>
        <position position="198"/>
    </location>
</feature>
<dbReference type="InterPro" id="IPR002477">
    <property type="entry name" value="Peptidoglycan-bd-like"/>
</dbReference>
<comment type="pathway">
    <text evidence="1 6">Cell wall biogenesis; peptidoglycan biosynthesis.</text>
</comment>
<dbReference type="GO" id="GO:0005576">
    <property type="term" value="C:extracellular region"/>
    <property type="evidence" value="ECO:0007669"/>
    <property type="project" value="TreeGrafter"/>
</dbReference>
<feature type="region of interest" description="Disordered" evidence="7">
    <location>
        <begin position="37"/>
        <end position="62"/>
    </location>
</feature>
<evidence type="ECO:0000256" key="7">
    <source>
        <dbReference type="SAM" id="MobiDB-lite"/>
    </source>
</evidence>
<dbReference type="InterPro" id="IPR038063">
    <property type="entry name" value="Transpep_catalytic_dom"/>
</dbReference>
<dbReference type="Proteomes" id="UP000320876">
    <property type="component" value="Unassembled WGS sequence"/>
</dbReference>
<evidence type="ECO:0000256" key="3">
    <source>
        <dbReference type="ARBA" id="ARBA00022960"/>
    </source>
</evidence>
<feature type="domain" description="L,D-TPase catalytic" evidence="9">
    <location>
        <begin position="128"/>
        <end position="236"/>
    </location>
</feature>
<dbReference type="SUPFAM" id="SSF141523">
    <property type="entry name" value="L,D-transpeptidase catalytic domain-like"/>
    <property type="match status" value="1"/>
</dbReference>
<evidence type="ECO:0000256" key="8">
    <source>
        <dbReference type="SAM" id="Phobius"/>
    </source>
</evidence>
<dbReference type="GO" id="GO:0071972">
    <property type="term" value="F:peptidoglycan L,D-transpeptidase activity"/>
    <property type="evidence" value="ECO:0007669"/>
    <property type="project" value="TreeGrafter"/>
</dbReference>
<evidence type="ECO:0000256" key="1">
    <source>
        <dbReference type="ARBA" id="ARBA00004752"/>
    </source>
</evidence>
<dbReference type="Pfam" id="PF01471">
    <property type="entry name" value="PG_binding_1"/>
    <property type="match status" value="1"/>
</dbReference>
<keyword evidence="10" id="KW-0449">Lipoprotein</keyword>
<dbReference type="InterPro" id="IPR036365">
    <property type="entry name" value="PGBD-like_sf"/>
</dbReference>
<evidence type="ECO:0000256" key="2">
    <source>
        <dbReference type="ARBA" id="ARBA00022679"/>
    </source>
</evidence>
<evidence type="ECO:0000259" key="9">
    <source>
        <dbReference type="PROSITE" id="PS52029"/>
    </source>
</evidence>
<keyword evidence="8" id="KW-1133">Transmembrane helix</keyword>
<dbReference type="EMBL" id="VFML01000002">
    <property type="protein sequence ID" value="TQI94632.1"/>
    <property type="molecule type" value="Genomic_DNA"/>
</dbReference>
<dbReference type="SUPFAM" id="SSF47090">
    <property type="entry name" value="PGBD-like"/>
    <property type="match status" value="1"/>
</dbReference>
<reference evidence="10 11" key="1">
    <citation type="submission" date="2019-06" db="EMBL/GenBank/DDBJ databases">
        <title>Sequencing the genomes of 1000 actinobacteria strains.</title>
        <authorList>
            <person name="Klenk H.-P."/>
        </authorList>
    </citation>
    <scope>NUCLEOTIDE SEQUENCE [LARGE SCALE GENOMIC DNA]</scope>
    <source>
        <strain evidence="10 11">DSM 45679</strain>
    </source>
</reference>
<dbReference type="UniPathway" id="UPA00219"/>
<comment type="caution">
    <text evidence="10">The sequence shown here is derived from an EMBL/GenBank/DDBJ whole genome shotgun (WGS) entry which is preliminary data.</text>
</comment>
<dbReference type="InterPro" id="IPR036366">
    <property type="entry name" value="PGBDSf"/>
</dbReference>
<dbReference type="GO" id="GO:0071555">
    <property type="term" value="P:cell wall organization"/>
    <property type="evidence" value="ECO:0007669"/>
    <property type="project" value="UniProtKB-UniRule"/>
</dbReference>
<protein>
    <submittedName>
        <fullName evidence="10">Lipoprotein-anchoring transpeptidase ErfK/SrfK</fullName>
    </submittedName>
</protein>
<dbReference type="InterPro" id="IPR005490">
    <property type="entry name" value="LD_TPept_cat_dom"/>
</dbReference>
<keyword evidence="11" id="KW-1185">Reference proteome</keyword>
<dbReference type="Pfam" id="PF03734">
    <property type="entry name" value="YkuD"/>
    <property type="match status" value="1"/>
</dbReference>
<dbReference type="OrthoDB" id="8887048at2"/>
<keyword evidence="2" id="KW-0808">Transferase</keyword>
<dbReference type="GO" id="GO:0016740">
    <property type="term" value="F:transferase activity"/>
    <property type="evidence" value="ECO:0007669"/>
    <property type="project" value="UniProtKB-KW"/>
</dbReference>
<dbReference type="GO" id="GO:0018104">
    <property type="term" value="P:peptidoglycan-protein cross-linking"/>
    <property type="evidence" value="ECO:0007669"/>
    <property type="project" value="TreeGrafter"/>
</dbReference>
<evidence type="ECO:0000256" key="4">
    <source>
        <dbReference type="ARBA" id="ARBA00022984"/>
    </source>
</evidence>
<evidence type="ECO:0000256" key="6">
    <source>
        <dbReference type="PROSITE-ProRule" id="PRU01373"/>
    </source>
</evidence>
<dbReference type="Gene3D" id="2.40.440.10">
    <property type="entry name" value="L,D-transpeptidase catalytic domain-like"/>
    <property type="match status" value="1"/>
</dbReference>
<evidence type="ECO:0000313" key="11">
    <source>
        <dbReference type="Proteomes" id="UP000320876"/>
    </source>
</evidence>
<keyword evidence="8" id="KW-0812">Transmembrane</keyword>
<dbReference type="RefSeq" id="WP_142003838.1">
    <property type="nucleotide sequence ID" value="NZ_VFML01000002.1"/>
</dbReference>
<dbReference type="GO" id="GO:0008360">
    <property type="term" value="P:regulation of cell shape"/>
    <property type="evidence" value="ECO:0007669"/>
    <property type="project" value="UniProtKB-UniRule"/>
</dbReference>
<feature type="active site" description="Nucleophile" evidence="6">
    <location>
        <position position="212"/>
    </location>
</feature>
<dbReference type="AlphaFoldDB" id="A0A542CUY3"/>
<keyword evidence="5 6" id="KW-0961">Cell wall biogenesis/degradation</keyword>
<feature type="transmembrane region" description="Helical" evidence="8">
    <location>
        <begin position="6"/>
        <end position="27"/>
    </location>
</feature>
<accession>A0A542CUY3</accession>